<feature type="transmembrane region" description="Helical" evidence="3">
    <location>
        <begin position="110"/>
        <end position="128"/>
    </location>
</feature>
<feature type="transmembrane region" description="Helical" evidence="3">
    <location>
        <begin position="35"/>
        <end position="54"/>
    </location>
</feature>
<dbReference type="InterPro" id="IPR019734">
    <property type="entry name" value="TPR_rpt"/>
</dbReference>
<organism evidence="6 7">
    <name type="scientific">Acaulospora morrowiae</name>
    <dbReference type="NCBI Taxonomy" id="94023"/>
    <lineage>
        <taxon>Eukaryota</taxon>
        <taxon>Fungi</taxon>
        <taxon>Fungi incertae sedis</taxon>
        <taxon>Mucoromycota</taxon>
        <taxon>Glomeromycotina</taxon>
        <taxon>Glomeromycetes</taxon>
        <taxon>Diversisporales</taxon>
        <taxon>Acaulosporaceae</taxon>
        <taxon>Acaulospora</taxon>
    </lineage>
</organism>
<evidence type="ECO:0000259" key="5">
    <source>
        <dbReference type="Pfam" id="PF25372"/>
    </source>
</evidence>
<dbReference type="Gene3D" id="1.25.40.10">
    <property type="entry name" value="Tetratricopeptide repeat domain"/>
    <property type="match status" value="1"/>
</dbReference>
<dbReference type="SMART" id="SM00028">
    <property type="entry name" value="TPR"/>
    <property type="match status" value="3"/>
</dbReference>
<feature type="transmembrane region" description="Helical" evidence="3">
    <location>
        <begin position="74"/>
        <end position="98"/>
    </location>
</feature>
<dbReference type="InterPro" id="IPR006553">
    <property type="entry name" value="Leu-rich_rpt_Cys-con_subtyp"/>
</dbReference>
<proteinExistence type="predicted"/>
<evidence type="ECO:0000256" key="3">
    <source>
        <dbReference type="SAM" id="Phobius"/>
    </source>
</evidence>
<dbReference type="InterPro" id="IPR036047">
    <property type="entry name" value="F-box-like_dom_sf"/>
</dbReference>
<dbReference type="Gene3D" id="3.80.10.10">
    <property type="entry name" value="Ribonuclease Inhibitor"/>
    <property type="match status" value="2"/>
</dbReference>
<name>A0A9N9CUJ6_9GLOM</name>
<dbReference type="SMART" id="SM00367">
    <property type="entry name" value="LRR_CC"/>
    <property type="match status" value="5"/>
</dbReference>
<dbReference type="OrthoDB" id="2325961at2759"/>
<dbReference type="Pfam" id="PF25372">
    <property type="entry name" value="DUF7885"/>
    <property type="match status" value="1"/>
</dbReference>
<dbReference type="Pfam" id="PF13181">
    <property type="entry name" value="TPR_8"/>
    <property type="match status" value="1"/>
</dbReference>
<reference evidence="6" key="1">
    <citation type="submission" date="2021-06" db="EMBL/GenBank/DDBJ databases">
        <authorList>
            <person name="Kallberg Y."/>
            <person name="Tangrot J."/>
            <person name="Rosling A."/>
        </authorList>
    </citation>
    <scope>NUCLEOTIDE SEQUENCE</scope>
    <source>
        <strain evidence="6">CL551</strain>
    </source>
</reference>
<dbReference type="InterPro" id="IPR057207">
    <property type="entry name" value="FBXL15_LRR"/>
</dbReference>
<dbReference type="GO" id="GO:0006325">
    <property type="term" value="P:chromatin organization"/>
    <property type="evidence" value="ECO:0007669"/>
    <property type="project" value="UniProtKB-KW"/>
</dbReference>
<feature type="transmembrane region" description="Helical" evidence="3">
    <location>
        <begin position="140"/>
        <end position="165"/>
    </location>
</feature>
<dbReference type="AlphaFoldDB" id="A0A9N9CUJ6"/>
<dbReference type="InterPro" id="IPR001810">
    <property type="entry name" value="F-box_dom"/>
</dbReference>
<dbReference type="GO" id="GO:0019005">
    <property type="term" value="C:SCF ubiquitin ligase complex"/>
    <property type="evidence" value="ECO:0007669"/>
    <property type="project" value="TreeGrafter"/>
</dbReference>
<evidence type="ECO:0000313" key="6">
    <source>
        <dbReference type="EMBL" id="CAG8614875.1"/>
    </source>
</evidence>
<dbReference type="PROSITE" id="PS50005">
    <property type="entry name" value="TPR"/>
    <property type="match status" value="1"/>
</dbReference>
<dbReference type="GO" id="GO:0031146">
    <property type="term" value="P:SCF-dependent proteasomal ubiquitin-dependent protein catabolic process"/>
    <property type="evidence" value="ECO:0007669"/>
    <property type="project" value="TreeGrafter"/>
</dbReference>
<dbReference type="SUPFAM" id="SSF48452">
    <property type="entry name" value="TPR-like"/>
    <property type="match status" value="1"/>
</dbReference>
<feature type="repeat" description="TPR" evidence="1">
    <location>
        <begin position="533"/>
        <end position="566"/>
    </location>
</feature>
<evidence type="ECO:0000256" key="2">
    <source>
        <dbReference type="SAM" id="MobiDB-lite"/>
    </source>
</evidence>
<evidence type="ECO:0000256" key="1">
    <source>
        <dbReference type="PROSITE-ProRule" id="PRU00339"/>
    </source>
</evidence>
<dbReference type="InterPro" id="IPR011990">
    <property type="entry name" value="TPR-like_helical_dom_sf"/>
</dbReference>
<dbReference type="PANTHER" id="PTHR13318">
    <property type="entry name" value="PARTNER OF PAIRED, ISOFORM B-RELATED"/>
    <property type="match status" value="1"/>
</dbReference>
<keyword evidence="3" id="KW-0812">Transmembrane</keyword>
<comment type="caution">
    <text evidence="6">The sequence shown here is derived from an EMBL/GenBank/DDBJ whole genome shotgun (WGS) entry which is preliminary data.</text>
</comment>
<protein>
    <submittedName>
        <fullName evidence="6">843_t:CDS:1</fullName>
    </submittedName>
</protein>
<dbReference type="Proteomes" id="UP000789342">
    <property type="component" value="Unassembled WGS sequence"/>
</dbReference>
<dbReference type="Pfam" id="PF00646">
    <property type="entry name" value="F-box"/>
    <property type="match status" value="1"/>
</dbReference>
<feature type="transmembrane region" description="Helical" evidence="3">
    <location>
        <begin position="185"/>
        <end position="209"/>
    </location>
</feature>
<dbReference type="GO" id="GO:0005694">
    <property type="term" value="C:chromosome"/>
    <property type="evidence" value="ECO:0007669"/>
    <property type="project" value="UniProtKB-SubCell"/>
</dbReference>
<dbReference type="EMBL" id="CAJVPV010007117">
    <property type="protein sequence ID" value="CAG8614875.1"/>
    <property type="molecule type" value="Genomic_DNA"/>
</dbReference>
<evidence type="ECO:0000259" key="4">
    <source>
        <dbReference type="Pfam" id="PF00646"/>
    </source>
</evidence>
<keyword evidence="7" id="KW-1185">Reference proteome</keyword>
<dbReference type="InterPro" id="IPR032675">
    <property type="entry name" value="LRR_dom_sf"/>
</dbReference>
<evidence type="ECO:0000313" key="7">
    <source>
        <dbReference type="Proteomes" id="UP000789342"/>
    </source>
</evidence>
<gene>
    <name evidence="6" type="ORF">AMORRO_LOCUS8391</name>
</gene>
<keyword evidence="3" id="KW-0472">Membrane</keyword>
<dbReference type="SUPFAM" id="SSF52047">
    <property type="entry name" value="RNI-like"/>
    <property type="match status" value="1"/>
</dbReference>
<keyword evidence="1" id="KW-0802">TPR repeat</keyword>
<sequence>MASPNPYLPLIKRGITTASEGSLSSFPSDSLANRFHGYELYVTGVIAIYFYDLIIHAKKDWSWYLRKKWIAPDLAFFILDKINTLFYCAVILFFLHYAHHTPSTCESTEIISTCFYALGICLQCLELLSILRSYYSNSILLLISLFAYSGATCIFHVSNIFGFGIFTVGSDGNCYLQPGQKPESWIPIAFIMMAIFSLIIFVLIAVKVYSLRCWNELEKMCWRCLFFDDGISYLVLNVTFQTINVVFILVKTNYIDNFVNIAPALIITSICCQRLTVMSASSIVNRYSTSSLLGYSIKKKSIDSSNISTPTLLPQYNEYNRYTIDSISGGISRQSSTSQKHPPQIPQNISSRISQDFTGSLVTIINGFSITDSFMLNDNLLNSLNSLRNSLTSFFGSNQSSVKSHKLLEEGGYTRESNRNYSRAEDVNSSSRVSVISIQNKERDDESYELVLSPPQNVYSPEGEGGKLRLSGPRPRAVMPESQIDIYCFWYSNANEDNLKEEDVFLFPPIPPKAQNINERGGSKLPSQKNETFQSYHRDGLTAYKENDFKKALTLFNKAITLNPGNIQLHDCRAATCEKLGQLKEARQDAETMLRLDKSSAKGYLRAGKLYRLLNLHDKAQEIYKLGITNVPEDDPLYEALCRLKDERHKKPQKSNPTKIYDPLMFFPNELNHEIFMSLPFATVCKATLVSKLWRKYIISSGLLHRSLDFTVKQSAKITDKIIRTYIDRGKSKIKQVICPCSQKLTDATLKYLRTVFGIRLQKIVLTYNSSITNDAIVPFIRTIGSHLKHINLSATNIMNKGVEVILSICSRLEFLDLSHCNHITAQAFNPEKIQCRASGIREINLNYCRMAEIAISFMVTLFPKLTCLGVRQIIGLSTETLKEFSKFPDLNSLSLEGNIINREPQSMDRAFVSLARSNLPLHEFSFEQCPLLTDNCVRCLVMSFNLEVLELNGDNLLTDETMYNIGLYCDRLKVLRVGKSPGITDHGVSSLFNNSVGEHPLEIIDLRQNSNISNISLEKIANHCCNLREINVQWCSEITGSGVAYLVRKCKRTLKNLYLEACSNVSPDAANYAKEEIGLYGGRVSYGFR</sequence>
<feature type="region of interest" description="Disordered" evidence="2">
    <location>
        <begin position="454"/>
        <end position="475"/>
    </location>
</feature>
<feature type="domain" description="F-box/LRR-repeat protein 15-like leucin rich repeat" evidence="5">
    <location>
        <begin position="926"/>
        <end position="1072"/>
    </location>
</feature>
<feature type="transmembrane region" description="Helical" evidence="3">
    <location>
        <begin position="230"/>
        <end position="250"/>
    </location>
</feature>
<feature type="region of interest" description="Disordered" evidence="2">
    <location>
        <begin position="330"/>
        <end position="349"/>
    </location>
</feature>
<keyword evidence="3" id="KW-1133">Transmembrane helix</keyword>
<dbReference type="SUPFAM" id="SSF81383">
    <property type="entry name" value="F-box domain"/>
    <property type="match status" value="1"/>
</dbReference>
<dbReference type="GO" id="GO:0006281">
    <property type="term" value="P:DNA repair"/>
    <property type="evidence" value="ECO:0007669"/>
    <property type="project" value="UniProtKB-KW"/>
</dbReference>
<feature type="domain" description="F-box" evidence="4">
    <location>
        <begin position="667"/>
        <end position="703"/>
    </location>
</feature>
<accession>A0A9N9CUJ6</accession>